<dbReference type="Proteomes" id="UP000783102">
    <property type="component" value="Unassembled WGS sequence"/>
</dbReference>
<evidence type="ECO:0000313" key="2">
    <source>
        <dbReference type="Proteomes" id="UP000783102"/>
    </source>
</evidence>
<comment type="caution">
    <text evidence="1">The sequence shown here is derived from an EMBL/GenBank/DDBJ whole genome shotgun (WGS) entry which is preliminary data.</text>
</comment>
<dbReference type="EMBL" id="JAANEY010000001">
    <property type="protein sequence ID" value="MBT8551988.1"/>
    <property type="molecule type" value="Genomic_DNA"/>
</dbReference>
<reference evidence="1" key="1">
    <citation type="journal article" date="2021" name="Genome Biol. Evol.">
        <title>Continental-Scale Gene Flow Prevents Allopatric Divergence of Pelagic Freshwater Bacteria.</title>
        <authorList>
            <person name="Hoetzinger M."/>
            <person name="Pitt A."/>
            <person name="Huemer A."/>
            <person name="Hahn M.W."/>
        </authorList>
    </citation>
    <scope>NUCLEOTIDE SEQUENCE</scope>
    <source>
        <strain evidence="1">SM1-W8</strain>
    </source>
</reference>
<evidence type="ECO:0000313" key="1">
    <source>
        <dbReference type="EMBL" id="MBT8551988.1"/>
    </source>
</evidence>
<sequence length="241" mass="27288">MHSFGLEDMHVSLKIFQAGEIVFEDPNFATIKENKFLELSSNTCPKIEDNQNESLVLAQCRRADGEHYFAQEHQLIYESRIGGNRTASLLYDQLPITNSTPKTNSILLLAPKAWLSNHVNTFICFANSNSALGYRPVKKNCFISFLKQNGEILHTAKFNLHENDTFILDVKKTLLGLIDGLDDNLQFINIVARVDFAACVILTIIQNEKTGALALEHSLSPHYYMDGDFSKVRREAFIFTK</sequence>
<name>A0A9Q2WK98_9BURK</name>
<proteinExistence type="predicted"/>
<organism evidence="1 2">
    <name type="scientific">Polynucleobacter paneuropaeus</name>
    <dbReference type="NCBI Taxonomy" id="2527775"/>
    <lineage>
        <taxon>Bacteria</taxon>
        <taxon>Pseudomonadati</taxon>
        <taxon>Pseudomonadota</taxon>
        <taxon>Betaproteobacteria</taxon>
        <taxon>Burkholderiales</taxon>
        <taxon>Burkholderiaceae</taxon>
        <taxon>Polynucleobacter</taxon>
    </lineage>
</organism>
<accession>A0A9Q2WK98</accession>
<protein>
    <submittedName>
        <fullName evidence="1">Uncharacterized protein</fullName>
    </submittedName>
</protein>
<gene>
    <name evidence="1" type="ORF">G6731_08485</name>
</gene>
<dbReference type="AlphaFoldDB" id="A0A9Q2WK98"/>